<dbReference type="Proteomes" id="UP001497522">
    <property type="component" value="Chromosome 3"/>
</dbReference>
<accession>A0ABP1BCY5</accession>
<organism evidence="2 3">
    <name type="scientific">Sphagnum jensenii</name>
    <dbReference type="NCBI Taxonomy" id="128206"/>
    <lineage>
        <taxon>Eukaryota</taxon>
        <taxon>Viridiplantae</taxon>
        <taxon>Streptophyta</taxon>
        <taxon>Embryophyta</taxon>
        <taxon>Bryophyta</taxon>
        <taxon>Sphagnophytina</taxon>
        <taxon>Sphagnopsida</taxon>
        <taxon>Sphagnales</taxon>
        <taxon>Sphagnaceae</taxon>
        <taxon>Sphagnum</taxon>
    </lineage>
</organism>
<name>A0ABP1BCY5_9BRYO</name>
<evidence type="ECO:0000256" key="1">
    <source>
        <dbReference type="SAM" id="MobiDB-lite"/>
    </source>
</evidence>
<feature type="region of interest" description="Disordered" evidence="1">
    <location>
        <begin position="1"/>
        <end position="70"/>
    </location>
</feature>
<evidence type="ECO:0000313" key="3">
    <source>
        <dbReference type="Proteomes" id="UP001497522"/>
    </source>
</evidence>
<sequence length="70" mass="8324">MKRGTGAYPVDVGRLSNNRPRIQQFEYLPDRSSREKKERLEEEGRRCAQQVLRGKRRRAKKKAKERQPAQ</sequence>
<feature type="compositionally biased region" description="Basic residues" evidence="1">
    <location>
        <begin position="53"/>
        <end position="64"/>
    </location>
</feature>
<keyword evidence="3" id="KW-1185">Reference proteome</keyword>
<reference evidence="2" key="1">
    <citation type="submission" date="2024-03" db="EMBL/GenBank/DDBJ databases">
        <authorList>
            <consortium name="ELIXIR-Norway"/>
            <consortium name="Elixir Norway"/>
        </authorList>
    </citation>
    <scope>NUCLEOTIDE SEQUENCE</scope>
</reference>
<evidence type="ECO:0000313" key="2">
    <source>
        <dbReference type="EMBL" id="CAK9873120.1"/>
    </source>
</evidence>
<dbReference type="EMBL" id="OZ023704">
    <property type="protein sequence ID" value="CAK9873120.1"/>
    <property type="molecule type" value="Genomic_DNA"/>
</dbReference>
<proteinExistence type="predicted"/>
<protein>
    <submittedName>
        <fullName evidence="2">Uncharacterized protein</fullName>
    </submittedName>
</protein>
<gene>
    <name evidence="2" type="ORF">CSSPJE1EN2_LOCUS15690</name>
</gene>
<feature type="compositionally biased region" description="Basic and acidic residues" evidence="1">
    <location>
        <begin position="28"/>
        <end position="46"/>
    </location>
</feature>